<sequence length="226" mass="25569">MGRVETPHPLPFSFADIKFASHSTPGHGRVALPLYSYRYRAWGPKIGVGNVNDASRTRKLTLCIDTVLGRKTGDDGPRSLWRWKAEIPGAPGGGGPQLQRVLRTRYCRLLYDAGRISRARPSDRDHRQKNQQQQQQQPYRQNRDRGRSDRTIQAAATRRDTAVVIIARSAGPLRRRYDDLHRRQEDGYDDGVPRRCCSDDFGRRRPVAGEFGGRAIPDLAAGVRQQ</sequence>
<evidence type="ECO:0000313" key="2">
    <source>
        <dbReference type="EMBL" id="VVC34443.1"/>
    </source>
</evidence>
<feature type="compositionally biased region" description="Basic and acidic residues" evidence="1">
    <location>
        <begin position="141"/>
        <end position="150"/>
    </location>
</feature>
<evidence type="ECO:0000313" key="3">
    <source>
        <dbReference type="Proteomes" id="UP000325440"/>
    </source>
</evidence>
<organism evidence="2 3">
    <name type="scientific">Cinara cedri</name>
    <dbReference type="NCBI Taxonomy" id="506608"/>
    <lineage>
        <taxon>Eukaryota</taxon>
        <taxon>Metazoa</taxon>
        <taxon>Ecdysozoa</taxon>
        <taxon>Arthropoda</taxon>
        <taxon>Hexapoda</taxon>
        <taxon>Insecta</taxon>
        <taxon>Pterygota</taxon>
        <taxon>Neoptera</taxon>
        <taxon>Paraneoptera</taxon>
        <taxon>Hemiptera</taxon>
        <taxon>Sternorrhyncha</taxon>
        <taxon>Aphidomorpha</taxon>
        <taxon>Aphidoidea</taxon>
        <taxon>Aphididae</taxon>
        <taxon>Lachninae</taxon>
        <taxon>Cinara</taxon>
    </lineage>
</organism>
<accession>A0A5E4MQ75</accession>
<dbReference type="AlphaFoldDB" id="A0A5E4MQ75"/>
<dbReference type="EMBL" id="CABPRJ010000995">
    <property type="protein sequence ID" value="VVC34443.1"/>
    <property type="molecule type" value="Genomic_DNA"/>
</dbReference>
<protein>
    <submittedName>
        <fullName evidence="2">Uncharacterized protein</fullName>
    </submittedName>
</protein>
<keyword evidence="3" id="KW-1185">Reference proteome</keyword>
<feature type="region of interest" description="Disordered" evidence="1">
    <location>
        <begin position="118"/>
        <end position="156"/>
    </location>
</feature>
<proteinExistence type="predicted"/>
<gene>
    <name evidence="2" type="ORF">CINCED_3A007633</name>
</gene>
<reference evidence="2 3" key="1">
    <citation type="submission" date="2019-08" db="EMBL/GenBank/DDBJ databases">
        <authorList>
            <person name="Alioto T."/>
            <person name="Alioto T."/>
            <person name="Gomez Garrido J."/>
        </authorList>
    </citation>
    <scope>NUCLEOTIDE SEQUENCE [LARGE SCALE GENOMIC DNA]</scope>
</reference>
<name>A0A5E4MQ75_9HEMI</name>
<feature type="compositionally biased region" description="Low complexity" evidence="1">
    <location>
        <begin position="130"/>
        <end position="140"/>
    </location>
</feature>
<dbReference type="Proteomes" id="UP000325440">
    <property type="component" value="Unassembled WGS sequence"/>
</dbReference>
<evidence type="ECO:0000256" key="1">
    <source>
        <dbReference type="SAM" id="MobiDB-lite"/>
    </source>
</evidence>